<dbReference type="InterPro" id="IPR050228">
    <property type="entry name" value="Carboxylesterase_BioH"/>
</dbReference>
<comment type="caution">
    <text evidence="2">The sequence shown here is derived from an EMBL/GenBank/DDBJ whole genome shotgun (WGS) entry which is preliminary data.</text>
</comment>
<dbReference type="PANTHER" id="PTHR43194">
    <property type="entry name" value="HYDROLASE ALPHA/BETA FOLD FAMILY"/>
    <property type="match status" value="1"/>
</dbReference>
<dbReference type="InterPro" id="IPR000073">
    <property type="entry name" value="AB_hydrolase_1"/>
</dbReference>
<accession>A0A150QQH0</accession>
<dbReference type="AlphaFoldDB" id="A0A150QQH0"/>
<dbReference type="Gene3D" id="3.40.50.1820">
    <property type="entry name" value="alpha/beta hydrolase"/>
    <property type="match status" value="1"/>
</dbReference>
<protein>
    <recommendedName>
        <fullName evidence="1">AB hydrolase-1 domain-containing protein</fullName>
    </recommendedName>
</protein>
<dbReference type="SUPFAM" id="SSF53474">
    <property type="entry name" value="alpha/beta-Hydrolases"/>
    <property type="match status" value="1"/>
</dbReference>
<dbReference type="Pfam" id="PF00561">
    <property type="entry name" value="Abhydrolase_1"/>
    <property type="match status" value="1"/>
</dbReference>
<dbReference type="EMBL" id="JEMB01003599">
    <property type="protein sequence ID" value="KYF70255.1"/>
    <property type="molecule type" value="Genomic_DNA"/>
</dbReference>
<name>A0A150QQH0_SORCE</name>
<evidence type="ECO:0000313" key="3">
    <source>
        <dbReference type="Proteomes" id="UP000075635"/>
    </source>
</evidence>
<evidence type="ECO:0000313" key="2">
    <source>
        <dbReference type="EMBL" id="KYF70255.1"/>
    </source>
</evidence>
<sequence>MRQRRIARALEIRAPNGIVEDRFVRIGGIDQWIGIRGEDRDNPVLLVLHGGPGSPYSMFTPILRPWERHFTVVQWDRRGVGKTLGRNGKAGSGEMTFDRMVDDGIEVAELLRAHLGQDKVVLLASSMGTVVGVPLVQRRPDLFSAYVGTDQNVNMARSEALSYKVTLDRLRAAGNTEGVAALEAIGADPLRWDVRGWNAKQRWVMRTDPMVRDLDRRLLLPLILTSPTYTLRDIAHVVAGLEFAAARLFDESMTHDARRLGTRFEVPFFLFQGEADVYTMTSLAEEYFAEVEAPHKAFALIRNAGHFAAFTRPDQFLTELLTHVRPLVTAAAAPGQRHARADNPL</sequence>
<dbReference type="InterPro" id="IPR029058">
    <property type="entry name" value="AB_hydrolase_fold"/>
</dbReference>
<gene>
    <name evidence="2" type="ORF">BE17_36930</name>
</gene>
<evidence type="ECO:0000259" key="1">
    <source>
        <dbReference type="Pfam" id="PF00561"/>
    </source>
</evidence>
<proteinExistence type="predicted"/>
<dbReference type="Proteomes" id="UP000075635">
    <property type="component" value="Unassembled WGS sequence"/>
</dbReference>
<dbReference type="PANTHER" id="PTHR43194:SF2">
    <property type="entry name" value="PEROXISOMAL MEMBRANE PROTEIN LPX1"/>
    <property type="match status" value="1"/>
</dbReference>
<feature type="domain" description="AB hydrolase-1" evidence="1">
    <location>
        <begin position="43"/>
        <end position="313"/>
    </location>
</feature>
<reference evidence="2 3" key="1">
    <citation type="submission" date="2014-02" db="EMBL/GenBank/DDBJ databases">
        <title>The small core and large imbalanced accessory genome model reveals a collaborative survival strategy of Sorangium cellulosum strains in nature.</title>
        <authorList>
            <person name="Han K."/>
            <person name="Peng R."/>
            <person name="Blom J."/>
            <person name="Li Y.-Z."/>
        </authorList>
    </citation>
    <scope>NUCLEOTIDE SEQUENCE [LARGE SCALE GENOMIC DNA]</scope>
    <source>
        <strain evidence="2 3">So0011-07</strain>
    </source>
</reference>
<organism evidence="2 3">
    <name type="scientific">Sorangium cellulosum</name>
    <name type="common">Polyangium cellulosum</name>
    <dbReference type="NCBI Taxonomy" id="56"/>
    <lineage>
        <taxon>Bacteria</taxon>
        <taxon>Pseudomonadati</taxon>
        <taxon>Myxococcota</taxon>
        <taxon>Polyangia</taxon>
        <taxon>Polyangiales</taxon>
        <taxon>Polyangiaceae</taxon>
        <taxon>Sorangium</taxon>
    </lineage>
</organism>